<evidence type="ECO:0000313" key="3">
    <source>
        <dbReference type="Proteomes" id="UP001215598"/>
    </source>
</evidence>
<gene>
    <name evidence="2" type="ORF">B0H16DRAFT_1708911</name>
</gene>
<reference evidence="2" key="1">
    <citation type="submission" date="2023-03" db="EMBL/GenBank/DDBJ databases">
        <title>Massive genome expansion in bonnet fungi (Mycena s.s.) driven by repeated elements and novel gene families across ecological guilds.</title>
        <authorList>
            <consortium name="Lawrence Berkeley National Laboratory"/>
            <person name="Harder C.B."/>
            <person name="Miyauchi S."/>
            <person name="Viragh M."/>
            <person name="Kuo A."/>
            <person name="Thoen E."/>
            <person name="Andreopoulos B."/>
            <person name="Lu D."/>
            <person name="Skrede I."/>
            <person name="Drula E."/>
            <person name="Henrissat B."/>
            <person name="Morin E."/>
            <person name="Kohler A."/>
            <person name="Barry K."/>
            <person name="LaButti K."/>
            <person name="Morin E."/>
            <person name="Salamov A."/>
            <person name="Lipzen A."/>
            <person name="Mereny Z."/>
            <person name="Hegedus B."/>
            <person name="Baldrian P."/>
            <person name="Stursova M."/>
            <person name="Weitz H."/>
            <person name="Taylor A."/>
            <person name="Grigoriev I.V."/>
            <person name="Nagy L.G."/>
            <person name="Martin F."/>
            <person name="Kauserud H."/>
        </authorList>
    </citation>
    <scope>NUCLEOTIDE SEQUENCE</scope>
    <source>
        <strain evidence="2">CBHHK182m</strain>
    </source>
</reference>
<evidence type="ECO:0000313" key="2">
    <source>
        <dbReference type="EMBL" id="KAJ7784172.1"/>
    </source>
</evidence>
<feature type="compositionally biased region" description="Low complexity" evidence="1">
    <location>
        <begin position="218"/>
        <end position="228"/>
    </location>
</feature>
<dbReference type="AlphaFoldDB" id="A0AAD7KGF8"/>
<sequence>MPRSGDGLVCDCQTDSEDKRDLLGFFQSIKSRIGQGGNWDNVCLQEAEVFMAERRPPMKGAPKTVTSIRGIWNTMKTVHDAILLVIQGQYPGASGWTYDKDKGFSVSDDNRDAWKIFVKVHTVFKPFANKGSDLFDLMHHILPTRAKGMHFQALPSQLTIPDLDDDFPSASQLFSFSQRTGDHRPISAELAPLDAASSISTFSSRTIVTPAVSVSTSSSRSVVGPGTVQPATPSAAAGVKRSASDDIQTPWSAKRGKTSGPDAILSLGRSVDNIGSALRDCFMPKESSAVSPTKQVSKAQKIAAEDMEAGWLMRTLRKIPQQVV</sequence>
<dbReference type="Proteomes" id="UP001215598">
    <property type="component" value="Unassembled WGS sequence"/>
</dbReference>
<feature type="region of interest" description="Disordered" evidence="1">
    <location>
        <begin position="218"/>
        <end position="260"/>
    </location>
</feature>
<evidence type="ECO:0008006" key="4">
    <source>
        <dbReference type="Google" id="ProtNLM"/>
    </source>
</evidence>
<dbReference type="EMBL" id="JARKIB010000002">
    <property type="protein sequence ID" value="KAJ7784172.1"/>
    <property type="molecule type" value="Genomic_DNA"/>
</dbReference>
<accession>A0AAD7KGF8</accession>
<keyword evidence="3" id="KW-1185">Reference proteome</keyword>
<comment type="caution">
    <text evidence="2">The sequence shown here is derived from an EMBL/GenBank/DDBJ whole genome shotgun (WGS) entry which is preliminary data.</text>
</comment>
<evidence type="ECO:0000256" key="1">
    <source>
        <dbReference type="SAM" id="MobiDB-lite"/>
    </source>
</evidence>
<protein>
    <recommendedName>
        <fullName evidence="4">Myb/SANT-like domain-containing protein</fullName>
    </recommendedName>
</protein>
<organism evidence="2 3">
    <name type="scientific">Mycena metata</name>
    <dbReference type="NCBI Taxonomy" id="1033252"/>
    <lineage>
        <taxon>Eukaryota</taxon>
        <taxon>Fungi</taxon>
        <taxon>Dikarya</taxon>
        <taxon>Basidiomycota</taxon>
        <taxon>Agaricomycotina</taxon>
        <taxon>Agaricomycetes</taxon>
        <taxon>Agaricomycetidae</taxon>
        <taxon>Agaricales</taxon>
        <taxon>Marasmiineae</taxon>
        <taxon>Mycenaceae</taxon>
        <taxon>Mycena</taxon>
    </lineage>
</organism>
<name>A0AAD7KGF8_9AGAR</name>
<proteinExistence type="predicted"/>